<evidence type="ECO:0000313" key="2">
    <source>
        <dbReference type="EMBL" id="CAI8044384.1"/>
    </source>
</evidence>
<protein>
    <submittedName>
        <fullName evidence="2">Uncharacterized protein</fullName>
    </submittedName>
</protein>
<dbReference type="Proteomes" id="UP001174909">
    <property type="component" value="Unassembled WGS sequence"/>
</dbReference>
<sequence>MEREVAVKPTDRPISGGQKAAELPGKVRIREKLDELLGKLDVSVVFEAAAGTIVGLPREKTDPQQGRSSNYFRIDLQQDPQPGKPLNVQYQVSTSTVACVQVDPKVKDLGVSGVREGLRKSLGSGSYPVKGEDNGGTPLYIYSVEVVEKKKEQKMEEKASSSSKGPTKEEKRAQREAEEKERQRRLLASLGQKPPRNNKH</sequence>
<feature type="region of interest" description="Disordered" evidence="1">
    <location>
        <begin position="151"/>
        <end position="200"/>
    </location>
</feature>
<accession>A0AA35TAJ4</accession>
<dbReference type="AlphaFoldDB" id="A0AA35TAJ4"/>
<keyword evidence="3" id="KW-1185">Reference proteome</keyword>
<evidence type="ECO:0000256" key="1">
    <source>
        <dbReference type="SAM" id="MobiDB-lite"/>
    </source>
</evidence>
<proteinExistence type="predicted"/>
<feature type="region of interest" description="Disordered" evidence="1">
    <location>
        <begin position="118"/>
        <end position="138"/>
    </location>
</feature>
<name>A0AA35TAJ4_GEOBA</name>
<organism evidence="2 3">
    <name type="scientific">Geodia barretti</name>
    <name type="common">Barrett's horny sponge</name>
    <dbReference type="NCBI Taxonomy" id="519541"/>
    <lineage>
        <taxon>Eukaryota</taxon>
        <taxon>Metazoa</taxon>
        <taxon>Porifera</taxon>
        <taxon>Demospongiae</taxon>
        <taxon>Heteroscleromorpha</taxon>
        <taxon>Tetractinellida</taxon>
        <taxon>Astrophorina</taxon>
        <taxon>Geodiidae</taxon>
        <taxon>Geodia</taxon>
    </lineage>
</organism>
<feature type="compositionally biased region" description="Basic and acidic residues" evidence="1">
    <location>
        <begin position="1"/>
        <end position="11"/>
    </location>
</feature>
<dbReference type="EMBL" id="CASHTH010003391">
    <property type="protein sequence ID" value="CAI8044384.1"/>
    <property type="molecule type" value="Genomic_DNA"/>
</dbReference>
<feature type="compositionally biased region" description="Basic and acidic residues" evidence="1">
    <location>
        <begin position="166"/>
        <end position="184"/>
    </location>
</feature>
<comment type="caution">
    <text evidence="2">The sequence shown here is derived from an EMBL/GenBank/DDBJ whole genome shotgun (WGS) entry which is preliminary data.</text>
</comment>
<gene>
    <name evidence="2" type="ORF">GBAR_LOCUS24624</name>
</gene>
<feature type="region of interest" description="Disordered" evidence="1">
    <location>
        <begin position="1"/>
        <end position="22"/>
    </location>
</feature>
<reference evidence="2" key="1">
    <citation type="submission" date="2023-03" db="EMBL/GenBank/DDBJ databases">
        <authorList>
            <person name="Steffen K."/>
            <person name="Cardenas P."/>
        </authorList>
    </citation>
    <scope>NUCLEOTIDE SEQUENCE</scope>
</reference>
<evidence type="ECO:0000313" key="3">
    <source>
        <dbReference type="Proteomes" id="UP001174909"/>
    </source>
</evidence>